<reference evidence="3" key="1">
    <citation type="submission" date="2023-10" db="EMBL/GenBank/DDBJ databases">
        <authorList>
            <person name="Chen Y."/>
            <person name="Shah S."/>
            <person name="Dougan E. K."/>
            <person name="Thang M."/>
            <person name="Chan C."/>
        </authorList>
    </citation>
    <scope>NUCLEOTIDE SEQUENCE [LARGE SCALE GENOMIC DNA]</scope>
</reference>
<keyword evidence="2" id="KW-1133">Transmembrane helix</keyword>
<keyword evidence="2" id="KW-0812">Transmembrane</keyword>
<sequence>MGPAVTAHLPLGRVHVDVPMSRGEHAQWPRTAVPTQALEAAAQDWYEYRDGSCLVAAWNSYQGISLATALCFAAAALAMLAGGPAAGTCRASPLRELCPDSGDAGKEGMVYSIIVALNIVGLAYVVFSCYFTHAVVPRLRGEVSCRLAAPLSRALASASWSVEAHMRSSRWWRRLSWARGARRGSTCCLRARLRVATMGPEGDEGADPQGRRAAPEGPLRSSWQTTTRRDGCRTVHVLHPRMDMVGLRAPLRASPGRGPRAEQNGQA</sequence>
<keyword evidence="4" id="KW-1185">Reference proteome</keyword>
<accession>A0ABN9USB3</accession>
<evidence type="ECO:0008006" key="5">
    <source>
        <dbReference type="Google" id="ProtNLM"/>
    </source>
</evidence>
<feature type="transmembrane region" description="Helical" evidence="2">
    <location>
        <begin position="64"/>
        <end position="87"/>
    </location>
</feature>
<evidence type="ECO:0000313" key="3">
    <source>
        <dbReference type="EMBL" id="CAK0862907.1"/>
    </source>
</evidence>
<comment type="caution">
    <text evidence="3">The sequence shown here is derived from an EMBL/GenBank/DDBJ whole genome shotgun (WGS) entry which is preliminary data.</text>
</comment>
<gene>
    <name evidence="3" type="ORF">PCOR1329_LOCUS51214</name>
</gene>
<dbReference type="EMBL" id="CAUYUJ010016208">
    <property type="protein sequence ID" value="CAK0862907.1"/>
    <property type="molecule type" value="Genomic_DNA"/>
</dbReference>
<feature type="transmembrane region" description="Helical" evidence="2">
    <location>
        <begin position="108"/>
        <end position="127"/>
    </location>
</feature>
<feature type="region of interest" description="Disordered" evidence="1">
    <location>
        <begin position="199"/>
        <end position="233"/>
    </location>
</feature>
<evidence type="ECO:0000256" key="2">
    <source>
        <dbReference type="SAM" id="Phobius"/>
    </source>
</evidence>
<dbReference type="Proteomes" id="UP001189429">
    <property type="component" value="Unassembled WGS sequence"/>
</dbReference>
<feature type="region of interest" description="Disordered" evidence="1">
    <location>
        <begin position="246"/>
        <end position="267"/>
    </location>
</feature>
<evidence type="ECO:0000313" key="4">
    <source>
        <dbReference type="Proteomes" id="UP001189429"/>
    </source>
</evidence>
<evidence type="ECO:0000256" key="1">
    <source>
        <dbReference type="SAM" id="MobiDB-lite"/>
    </source>
</evidence>
<proteinExistence type="predicted"/>
<protein>
    <recommendedName>
        <fullName evidence="5">Protein S-acyltransferase</fullName>
    </recommendedName>
</protein>
<name>A0ABN9USB3_9DINO</name>
<organism evidence="3 4">
    <name type="scientific">Prorocentrum cordatum</name>
    <dbReference type="NCBI Taxonomy" id="2364126"/>
    <lineage>
        <taxon>Eukaryota</taxon>
        <taxon>Sar</taxon>
        <taxon>Alveolata</taxon>
        <taxon>Dinophyceae</taxon>
        <taxon>Prorocentrales</taxon>
        <taxon>Prorocentraceae</taxon>
        <taxon>Prorocentrum</taxon>
    </lineage>
</organism>
<keyword evidence="2" id="KW-0472">Membrane</keyword>